<keyword evidence="2" id="KW-1185">Reference proteome</keyword>
<evidence type="ECO:0000313" key="2">
    <source>
        <dbReference type="Proteomes" id="UP000106699"/>
    </source>
</evidence>
<proteinExistence type="predicted"/>
<sequence>MMRCIINDDVELKGKYLLTPTLHTCSLCLFVYILDIKSLKPERFNSLGVIDNT</sequence>
<dbReference type="KEGG" id="vg:2979165"/>
<reference evidence="1 2" key="1">
    <citation type="journal article" date="2004" name="J. Virol.">
        <title>Complete genome sequence of lymphocystis disease virus isolated from China.</title>
        <authorList>
            <person name="Zhang Q.Y."/>
            <person name="Xiao F."/>
            <person name="Xie J."/>
            <person name="Li Z.Q."/>
            <person name="Gui J.F."/>
        </authorList>
    </citation>
    <scope>NUCLEOTIDE SEQUENCE [LARGE SCALE GENOMIC DNA]</scope>
</reference>
<evidence type="ECO:0000313" key="1">
    <source>
        <dbReference type="EMBL" id="AAU10941.1"/>
    </source>
</evidence>
<organism evidence="1 2">
    <name type="scientific">lymphocystis disease virus-China</name>
    <dbReference type="NCBI Taxonomy" id="256729"/>
    <lineage>
        <taxon>Viruses</taxon>
        <taxon>Varidnaviria</taxon>
        <taxon>Bamfordvirae</taxon>
        <taxon>Nucleocytoviricota</taxon>
        <taxon>Megaviricetes</taxon>
        <taxon>Pimascovirales</taxon>
        <taxon>Pimascovirales incertae sedis</taxon>
        <taxon>Iridoviridae</taxon>
        <taxon>Alphairidovirinae</taxon>
        <taxon>Lymphocystivirus</taxon>
        <taxon>Lymphocystivirus paralichthys1</taxon>
        <taxon>Lymphocystis disease virus 2</taxon>
    </lineage>
</organism>
<protein>
    <submittedName>
        <fullName evidence="1">Uncharacterized protein</fullName>
    </submittedName>
</protein>
<dbReference type="Proteomes" id="UP000106699">
    <property type="component" value="Segment"/>
</dbReference>
<dbReference type="RefSeq" id="YP_073602.1">
    <property type="nucleotide sequence ID" value="NC_005902.1"/>
</dbReference>
<name>Q678B6_9VIRU</name>
<dbReference type="GeneID" id="2979165"/>
<accession>Q678B6</accession>
<dbReference type="EMBL" id="AY380826">
    <property type="protein sequence ID" value="AAU10941.1"/>
    <property type="molecule type" value="Genomic_DNA"/>
</dbReference>